<evidence type="ECO:0000256" key="1">
    <source>
        <dbReference type="SAM" id="MobiDB-lite"/>
    </source>
</evidence>
<keyword evidence="2" id="KW-1133">Transmembrane helix</keyword>
<dbReference type="RefSeq" id="WP_244688479.1">
    <property type="nucleotide sequence ID" value="NZ_CP095043.1"/>
</dbReference>
<feature type="region of interest" description="Disordered" evidence="1">
    <location>
        <begin position="32"/>
        <end position="74"/>
    </location>
</feature>
<feature type="transmembrane region" description="Helical" evidence="2">
    <location>
        <begin position="687"/>
        <end position="709"/>
    </location>
</feature>
<reference evidence="4 5" key="1">
    <citation type="submission" date="2022-04" db="EMBL/GenBank/DDBJ databases">
        <title>Leucobacter sp. isolated from rhizosphere of onion.</title>
        <authorList>
            <person name="Won M."/>
            <person name="Lee C.-M."/>
            <person name="Woen H.-Y."/>
            <person name="Kwon S.-W."/>
        </authorList>
    </citation>
    <scope>NUCLEOTIDE SEQUENCE [LARGE SCALE GENOMIC DNA]</scope>
    <source>
        <strain evidence="4 5">H25R-14</strain>
    </source>
</reference>
<evidence type="ECO:0000256" key="3">
    <source>
        <dbReference type="SAM" id="SignalP"/>
    </source>
</evidence>
<gene>
    <name evidence="4" type="ORF">MUN76_07360</name>
</gene>
<protein>
    <submittedName>
        <fullName evidence="4">S1 family peptidase</fullName>
    </submittedName>
</protein>
<feature type="signal peptide" evidence="3">
    <location>
        <begin position="1"/>
        <end position="28"/>
    </location>
</feature>
<accession>A0ABY4G041</accession>
<name>A0ABY4G041_9MICO</name>
<proteinExistence type="predicted"/>
<keyword evidence="3" id="KW-0732">Signal</keyword>
<evidence type="ECO:0000256" key="2">
    <source>
        <dbReference type="SAM" id="Phobius"/>
    </source>
</evidence>
<keyword evidence="2" id="KW-0812">Transmembrane</keyword>
<dbReference type="InterPro" id="IPR043504">
    <property type="entry name" value="Peptidase_S1_PA_chymotrypsin"/>
</dbReference>
<feature type="compositionally biased region" description="Low complexity" evidence="1">
    <location>
        <begin position="33"/>
        <end position="58"/>
    </location>
</feature>
<keyword evidence="2" id="KW-0472">Membrane</keyword>
<dbReference type="CDD" id="cd21112">
    <property type="entry name" value="alphaLP-like"/>
    <property type="match status" value="1"/>
</dbReference>
<dbReference type="SUPFAM" id="SSF50494">
    <property type="entry name" value="Trypsin-like serine proteases"/>
    <property type="match status" value="1"/>
</dbReference>
<feature type="chain" id="PRO_5045503800" evidence="3">
    <location>
        <begin position="29"/>
        <end position="717"/>
    </location>
</feature>
<evidence type="ECO:0000313" key="5">
    <source>
        <dbReference type="Proteomes" id="UP000831775"/>
    </source>
</evidence>
<organism evidence="4 5">
    <name type="scientific">Leucobacter rhizosphaerae</name>
    <dbReference type="NCBI Taxonomy" id="2932245"/>
    <lineage>
        <taxon>Bacteria</taxon>
        <taxon>Bacillati</taxon>
        <taxon>Actinomycetota</taxon>
        <taxon>Actinomycetes</taxon>
        <taxon>Micrococcales</taxon>
        <taxon>Microbacteriaceae</taxon>
        <taxon>Leucobacter</taxon>
    </lineage>
</organism>
<evidence type="ECO:0000313" key="4">
    <source>
        <dbReference type="EMBL" id="UOQ61764.1"/>
    </source>
</evidence>
<dbReference type="Gene3D" id="2.40.10.10">
    <property type="entry name" value="Trypsin-like serine proteases"/>
    <property type="match status" value="2"/>
</dbReference>
<keyword evidence="5" id="KW-1185">Reference proteome</keyword>
<dbReference type="InterPro" id="IPR009003">
    <property type="entry name" value="Peptidase_S1_PA"/>
</dbReference>
<dbReference type="Proteomes" id="UP000831775">
    <property type="component" value="Chromosome"/>
</dbReference>
<sequence length="717" mass="71494">MTKRRPLALGAAAAIGFGSLFIASPAIAEEIQAPVTEETTAPTEETTAPAEETTAPAEDAPKTEEAPEATVPEELPADQREALAEDSIVAFGTNAAGNPVVVIESTDAATIAEAEANPSAFTEVKEILGTDVAPEIVSVPAVPEAWAEGDVVAGSGYASPGQFISGGETVNGLFACSIGFNAFTAEGDPAILSAGHCGYDALGNAMTANFLTIPGEEPAVGGEGYEFTDPPVQFGAFSFAQFGGPNGTTGSNGDVNSTDVSVIDVAPNGWNLLPEVTNWSTAGAALDSLSNGTIPVKTVGSPATGTVSKSGRTTGFTNGNVSATDILDGWSQIEDRWVRGFSSNVQAGPGDSGGSVLQGTTAVGLISGGLTPEQNNGVQWTWSTSLVHALTFTDVEVALDIDEPTVAPAAGSQVPAGSAISVTVPSNATELVVGFGQAGDVRPVTGGETVIVNAPNEIGEFTYSFTATNGQSSSATVEYTAEVVLAAPGINPVDTDSSTFALSGTGVVGAEINGSVNPPVGVLADGPTTADFTATVEADGTWSVDLELAIGAYQATATQTVDGEESAAATADVIVRPVAPVITSIAEGSSFAAAKAPSSVSGTGSEGATIVLAWGDQAVETTVVDGAWTVDFGAPLAAGDYALAATQNVNAVSSDATTVSFSVLADGTVPPANPGNGDLANTGGAPLMPLGIAAFAMLLVGGAVTIAMARRKKATEI</sequence>
<dbReference type="EMBL" id="CP095043">
    <property type="protein sequence ID" value="UOQ61764.1"/>
    <property type="molecule type" value="Genomic_DNA"/>
</dbReference>